<evidence type="ECO:0000313" key="3">
    <source>
        <dbReference type="Proteomes" id="UP000324897"/>
    </source>
</evidence>
<name>A0A5J9TJA5_9POAL</name>
<dbReference type="EMBL" id="RWGY01000039">
    <property type="protein sequence ID" value="TVU10751.1"/>
    <property type="molecule type" value="Genomic_DNA"/>
</dbReference>
<reference evidence="2 3" key="1">
    <citation type="journal article" date="2019" name="Sci. Rep.">
        <title>A high-quality genome of Eragrostis curvula grass provides insights into Poaceae evolution and supports new strategies to enhance forage quality.</title>
        <authorList>
            <person name="Carballo J."/>
            <person name="Santos B.A.C.M."/>
            <person name="Zappacosta D."/>
            <person name="Garbus I."/>
            <person name="Selva J.P."/>
            <person name="Gallo C.A."/>
            <person name="Diaz A."/>
            <person name="Albertini E."/>
            <person name="Caccamo M."/>
            <person name="Echenique V."/>
        </authorList>
    </citation>
    <scope>NUCLEOTIDE SEQUENCE [LARGE SCALE GENOMIC DNA]</scope>
    <source>
        <strain evidence="3">cv. Victoria</strain>
        <tissue evidence="2">Leaf</tissue>
    </source>
</reference>
<sequence>MAMLAAGDDQGRTKAAGKTTESMKKSRKDAKLMMKTDWFMLRCLRSWIETGDSKSQPMLIATCTHASLLEAYCKDFFFPWR</sequence>
<evidence type="ECO:0000256" key="1">
    <source>
        <dbReference type="SAM" id="MobiDB-lite"/>
    </source>
</evidence>
<proteinExistence type="predicted"/>
<comment type="caution">
    <text evidence="2">The sequence shown here is derived from an EMBL/GenBank/DDBJ whole genome shotgun (WGS) entry which is preliminary data.</text>
</comment>
<dbReference type="Proteomes" id="UP000324897">
    <property type="component" value="Chromosome 3"/>
</dbReference>
<keyword evidence="3" id="KW-1185">Reference proteome</keyword>
<accession>A0A5J9TJA5</accession>
<protein>
    <submittedName>
        <fullName evidence="2">Uncharacterized protein</fullName>
    </submittedName>
</protein>
<feature type="region of interest" description="Disordered" evidence="1">
    <location>
        <begin position="1"/>
        <end position="28"/>
    </location>
</feature>
<evidence type="ECO:0000313" key="2">
    <source>
        <dbReference type="EMBL" id="TVU10751.1"/>
    </source>
</evidence>
<gene>
    <name evidence="2" type="ORF">EJB05_44297</name>
</gene>
<dbReference type="Gramene" id="TVU10751">
    <property type="protein sequence ID" value="TVU10751"/>
    <property type="gene ID" value="EJB05_44297"/>
</dbReference>
<organism evidence="2 3">
    <name type="scientific">Eragrostis curvula</name>
    <name type="common">weeping love grass</name>
    <dbReference type="NCBI Taxonomy" id="38414"/>
    <lineage>
        <taxon>Eukaryota</taxon>
        <taxon>Viridiplantae</taxon>
        <taxon>Streptophyta</taxon>
        <taxon>Embryophyta</taxon>
        <taxon>Tracheophyta</taxon>
        <taxon>Spermatophyta</taxon>
        <taxon>Magnoliopsida</taxon>
        <taxon>Liliopsida</taxon>
        <taxon>Poales</taxon>
        <taxon>Poaceae</taxon>
        <taxon>PACMAD clade</taxon>
        <taxon>Chloridoideae</taxon>
        <taxon>Eragrostideae</taxon>
        <taxon>Eragrostidinae</taxon>
        <taxon>Eragrostis</taxon>
    </lineage>
</organism>
<dbReference type="AlphaFoldDB" id="A0A5J9TJA5"/>